<keyword evidence="10" id="KW-1185">Reference proteome</keyword>
<gene>
    <name evidence="9" type="ORF">PQO05_04815</name>
</gene>
<evidence type="ECO:0000256" key="5">
    <source>
        <dbReference type="ARBA" id="ARBA00022989"/>
    </source>
</evidence>
<feature type="transmembrane region" description="Helical" evidence="7">
    <location>
        <begin position="46"/>
        <end position="64"/>
    </location>
</feature>
<dbReference type="PANTHER" id="PTHR34582:SF6">
    <property type="entry name" value="UPF0702 TRANSMEMBRANE PROTEIN YCAP"/>
    <property type="match status" value="1"/>
</dbReference>
<evidence type="ECO:0000256" key="7">
    <source>
        <dbReference type="SAM" id="Phobius"/>
    </source>
</evidence>
<evidence type="ECO:0000256" key="1">
    <source>
        <dbReference type="ARBA" id="ARBA00004651"/>
    </source>
</evidence>
<dbReference type="InterPro" id="IPR007353">
    <property type="entry name" value="DUF421"/>
</dbReference>
<feature type="domain" description="YetF C-terminal" evidence="8">
    <location>
        <begin position="95"/>
        <end position="161"/>
    </location>
</feature>
<protein>
    <submittedName>
        <fullName evidence="9">DUF421 domain-containing protein</fullName>
    </submittedName>
</protein>
<feature type="transmembrane region" description="Helical" evidence="7">
    <location>
        <begin position="70"/>
        <end position="92"/>
    </location>
</feature>
<evidence type="ECO:0000256" key="4">
    <source>
        <dbReference type="ARBA" id="ARBA00022692"/>
    </source>
</evidence>
<dbReference type="Gene3D" id="3.30.240.20">
    <property type="entry name" value="bsu07140 like domains"/>
    <property type="match status" value="1"/>
</dbReference>
<evidence type="ECO:0000256" key="6">
    <source>
        <dbReference type="ARBA" id="ARBA00023136"/>
    </source>
</evidence>
<evidence type="ECO:0000259" key="8">
    <source>
        <dbReference type="Pfam" id="PF04239"/>
    </source>
</evidence>
<comment type="similarity">
    <text evidence="2">Belongs to the UPF0702 family.</text>
</comment>
<reference evidence="9 10" key="1">
    <citation type="submission" date="2023-02" db="EMBL/GenBank/DDBJ databases">
        <title>Genome sequence of Mucilaginibacter jinjuensis strain KACC 16571.</title>
        <authorList>
            <person name="Kim S."/>
            <person name="Heo J."/>
            <person name="Kwon S.-W."/>
        </authorList>
    </citation>
    <scope>NUCLEOTIDE SEQUENCE [LARGE SCALE GENOMIC DNA]</scope>
    <source>
        <strain evidence="9 10">KACC 16571</strain>
    </source>
</reference>
<accession>A0ABY7TBC8</accession>
<keyword evidence="4 7" id="KW-0812">Transmembrane</keyword>
<dbReference type="Pfam" id="PF04239">
    <property type="entry name" value="DUF421"/>
    <property type="match status" value="1"/>
</dbReference>
<evidence type="ECO:0000313" key="9">
    <source>
        <dbReference type="EMBL" id="WCT13251.1"/>
    </source>
</evidence>
<evidence type="ECO:0000313" key="10">
    <source>
        <dbReference type="Proteomes" id="UP001216139"/>
    </source>
</evidence>
<sequence length="161" mass="17830">MELLLKIFGEGKELNALQMSARGIVVFFLAFILIRLSGRRSFGIHTALDNIIVILLGATLSRGIVGASPFLATIITCTIITALHRLFGWLMARRPKLANFIEGDKITLFENGKFVKKNMDRALVSQADVLQGIRRTAVTDKLDQIEAAYLERSGEISAVRK</sequence>
<feature type="transmembrane region" description="Helical" evidence="7">
    <location>
        <begin position="16"/>
        <end position="34"/>
    </location>
</feature>
<keyword evidence="5 7" id="KW-1133">Transmembrane helix</keyword>
<comment type="subcellular location">
    <subcellularLocation>
        <location evidence="1">Cell membrane</location>
        <topology evidence="1">Multi-pass membrane protein</topology>
    </subcellularLocation>
</comment>
<dbReference type="EMBL" id="CP117167">
    <property type="protein sequence ID" value="WCT13251.1"/>
    <property type="molecule type" value="Genomic_DNA"/>
</dbReference>
<dbReference type="InterPro" id="IPR023090">
    <property type="entry name" value="UPF0702_alpha/beta_dom_sf"/>
</dbReference>
<keyword evidence="6 7" id="KW-0472">Membrane</keyword>
<dbReference type="RefSeq" id="WP_273631532.1">
    <property type="nucleotide sequence ID" value="NZ_CP117167.1"/>
</dbReference>
<evidence type="ECO:0000256" key="2">
    <source>
        <dbReference type="ARBA" id="ARBA00006448"/>
    </source>
</evidence>
<name>A0ABY7TBC8_9SPHI</name>
<dbReference type="Proteomes" id="UP001216139">
    <property type="component" value="Chromosome"/>
</dbReference>
<organism evidence="9 10">
    <name type="scientific">Mucilaginibacter jinjuensis</name>
    <dbReference type="NCBI Taxonomy" id="1176721"/>
    <lineage>
        <taxon>Bacteria</taxon>
        <taxon>Pseudomonadati</taxon>
        <taxon>Bacteroidota</taxon>
        <taxon>Sphingobacteriia</taxon>
        <taxon>Sphingobacteriales</taxon>
        <taxon>Sphingobacteriaceae</taxon>
        <taxon>Mucilaginibacter</taxon>
    </lineage>
</organism>
<dbReference type="PANTHER" id="PTHR34582">
    <property type="entry name" value="UPF0702 TRANSMEMBRANE PROTEIN YCAP"/>
    <property type="match status" value="1"/>
</dbReference>
<keyword evidence="3" id="KW-1003">Cell membrane</keyword>
<proteinExistence type="inferred from homology"/>
<evidence type="ECO:0000256" key="3">
    <source>
        <dbReference type="ARBA" id="ARBA00022475"/>
    </source>
</evidence>